<reference evidence="7 8" key="1">
    <citation type="journal article" date="2024" name="Nat. Commun.">
        <title>Phylogenomics reveals the evolutionary origins of lichenization in chlorophyte algae.</title>
        <authorList>
            <person name="Puginier C."/>
            <person name="Libourel C."/>
            <person name="Otte J."/>
            <person name="Skaloud P."/>
            <person name="Haon M."/>
            <person name="Grisel S."/>
            <person name="Petersen M."/>
            <person name="Berrin J.G."/>
            <person name="Delaux P.M."/>
            <person name="Dal Grande F."/>
            <person name="Keller J."/>
        </authorList>
    </citation>
    <scope>NUCLEOTIDE SEQUENCE [LARGE SCALE GENOMIC DNA]</scope>
    <source>
        <strain evidence="7 8">SAG 245.80</strain>
    </source>
</reference>
<keyword evidence="8" id="KW-1185">Reference proteome</keyword>
<keyword evidence="3" id="KW-0805">Transcription regulation</keyword>
<dbReference type="GO" id="GO:0051123">
    <property type="term" value="P:RNA polymerase II preinitiation complex assembly"/>
    <property type="evidence" value="ECO:0007669"/>
    <property type="project" value="TreeGrafter"/>
</dbReference>
<dbReference type="AlphaFoldDB" id="A0AAW1SCU9"/>
<proteinExistence type="inferred from homology"/>
<dbReference type="PANTHER" id="PTHR10221:SF9">
    <property type="entry name" value="TRANSCRIPTION INITIATION FACTOR TFIID SUBUNIT 6"/>
    <property type="match status" value="1"/>
</dbReference>
<dbReference type="CDD" id="cd08050">
    <property type="entry name" value="TAF6C"/>
    <property type="match status" value="1"/>
</dbReference>
<dbReference type="GO" id="GO:0016251">
    <property type="term" value="F:RNA polymerase II general transcription initiation factor activity"/>
    <property type="evidence" value="ECO:0007669"/>
    <property type="project" value="InterPro"/>
</dbReference>
<organism evidence="7 8">
    <name type="scientific">Elliptochloris bilobata</name>
    <dbReference type="NCBI Taxonomy" id="381761"/>
    <lineage>
        <taxon>Eukaryota</taxon>
        <taxon>Viridiplantae</taxon>
        <taxon>Chlorophyta</taxon>
        <taxon>core chlorophytes</taxon>
        <taxon>Trebouxiophyceae</taxon>
        <taxon>Trebouxiophyceae incertae sedis</taxon>
        <taxon>Elliptochloris clade</taxon>
        <taxon>Elliptochloris</taxon>
    </lineage>
</organism>
<accession>A0AAW1SCU9</accession>
<dbReference type="InterPro" id="IPR037796">
    <property type="entry name" value="TAF6"/>
</dbReference>
<evidence type="ECO:0000256" key="4">
    <source>
        <dbReference type="ARBA" id="ARBA00023163"/>
    </source>
</evidence>
<comment type="caution">
    <text evidence="7">The sequence shown here is derived from an EMBL/GenBank/DDBJ whole genome shotgun (WGS) entry which is preliminary data.</text>
</comment>
<dbReference type="EMBL" id="JALJOU010000005">
    <property type="protein sequence ID" value="KAK9843667.1"/>
    <property type="molecule type" value="Genomic_DNA"/>
</dbReference>
<evidence type="ECO:0000256" key="2">
    <source>
        <dbReference type="ARBA" id="ARBA00007688"/>
    </source>
</evidence>
<dbReference type="GO" id="GO:0003713">
    <property type="term" value="F:transcription coactivator activity"/>
    <property type="evidence" value="ECO:0007669"/>
    <property type="project" value="TreeGrafter"/>
</dbReference>
<dbReference type="Pfam" id="PF07571">
    <property type="entry name" value="TAF6_C"/>
    <property type="match status" value="1"/>
</dbReference>
<dbReference type="GO" id="GO:0046695">
    <property type="term" value="C:SLIK (SAGA-like) complex"/>
    <property type="evidence" value="ECO:0007669"/>
    <property type="project" value="InterPro"/>
</dbReference>
<dbReference type="Proteomes" id="UP001445335">
    <property type="component" value="Unassembled WGS sequence"/>
</dbReference>
<comment type="similarity">
    <text evidence="2">Belongs to the TAF6 family.</text>
</comment>
<evidence type="ECO:0000256" key="1">
    <source>
        <dbReference type="ARBA" id="ARBA00004123"/>
    </source>
</evidence>
<sequence>MASLASDPGLHPLVPYFTQLIAEEVQRSLADLPRLHLLLQAAAALLANEHLDLERYLHQLMPAALTCCVARRLGASPADDHWAVRRRAAGLVAVACGRFGGAYENLQPRVTRQLLRALLDPGLPLTTHYGAVVGLAALGPRVVRLLLLPHAVAYCAALAPVLAPTPPGQGPAPRAAEAARVYDALAAAAAAAVADLARAWRPLGDCFELREVFGDALLPYAPEPPIAGLFL</sequence>
<dbReference type="GO" id="GO:0000124">
    <property type="term" value="C:SAGA complex"/>
    <property type="evidence" value="ECO:0007669"/>
    <property type="project" value="InterPro"/>
</dbReference>
<keyword evidence="5" id="KW-0539">Nucleus</keyword>
<dbReference type="InterPro" id="IPR011442">
    <property type="entry name" value="TAF6_C"/>
</dbReference>
<evidence type="ECO:0000259" key="6">
    <source>
        <dbReference type="Pfam" id="PF07571"/>
    </source>
</evidence>
<dbReference type="Gene3D" id="1.25.40.770">
    <property type="entry name" value="TAF6, C-terminal HEAT repeat domain"/>
    <property type="match status" value="1"/>
</dbReference>
<protein>
    <recommendedName>
        <fullName evidence="6">TAF6 C-terminal HEAT repeat domain-containing protein</fullName>
    </recommendedName>
</protein>
<evidence type="ECO:0000313" key="8">
    <source>
        <dbReference type="Proteomes" id="UP001445335"/>
    </source>
</evidence>
<evidence type="ECO:0000256" key="3">
    <source>
        <dbReference type="ARBA" id="ARBA00023015"/>
    </source>
</evidence>
<evidence type="ECO:0000313" key="7">
    <source>
        <dbReference type="EMBL" id="KAK9843667.1"/>
    </source>
</evidence>
<dbReference type="GO" id="GO:0005669">
    <property type="term" value="C:transcription factor TFIID complex"/>
    <property type="evidence" value="ECO:0007669"/>
    <property type="project" value="InterPro"/>
</dbReference>
<gene>
    <name evidence="7" type="ORF">WJX81_001872</name>
</gene>
<name>A0AAW1SCU9_9CHLO</name>
<keyword evidence="4" id="KW-0804">Transcription</keyword>
<feature type="domain" description="TAF6 C-terminal HEAT repeat" evidence="6">
    <location>
        <begin position="2"/>
        <end position="150"/>
    </location>
</feature>
<dbReference type="PANTHER" id="PTHR10221">
    <property type="entry name" value="TRANSCRIPTION INITIATION FACTOR TFIID SUBUNIT 6"/>
    <property type="match status" value="1"/>
</dbReference>
<evidence type="ECO:0000256" key="5">
    <source>
        <dbReference type="ARBA" id="ARBA00023242"/>
    </source>
</evidence>
<comment type="subcellular location">
    <subcellularLocation>
        <location evidence="1">Nucleus</location>
    </subcellularLocation>
</comment>
<dbReference type="FunFam" id="1.25.40.770:FF:000001">
    <property type="entry name" value="Transcription initiation factor TFIID subunit 6"/>
    <property type="match status" value="1"/>
</dbReference>
<dbReference type="InterPro" id="IPR046344">
    <property type="entry name" value="TAF6_C_sf"/>
</dbReference>